<dbReference type="SUPFAM" id="SSF48264">
    <property type="entry name" value="Cytochrome P450"/>
    <property type="match status" value="1"/>
</dbReference>
<evidence type="ECO:0000313" key="9">
    <source>
        <dbReference type="EnsemblMetazoa" id="XP_038057362.1"/>
    </source>
</evidence>
<dbReference type="Proteomes" id="UP000887568">
    <property type="component" value="Unplaced"/>
</dbReference>
<evidence type="ECO:0000256" key="6">
    <source>
        <dbReference type="ARBA" id="ARBA00023136"/>
    </source>
</evidence>
<evidence type="ECO:0000256" key="5">
    <source>
        <dbReference type="ARBA" id="ARBA00023004"/>
    </source>
</evidence>
<evidence type="ECO:0000256" key="8">
    <source>
        <dbReference type="SAM" id="Phobius"/>
    </source>
</evidence>
<dbReference type="GeneID" id="119728970"/>
<dbReference type="GO" id="GO:0016020">
    <property type="term" value="C:membrane"/>
    <property type="evidence" value="ECO:0007669"/>
    <property type="project" value="UniProtKB-SubCell"/>
</dbReference>
<protein>
    <recommendedName>
        <fullName evidence="11">Cytochrome P450</fullName>
    </recommendedName>
</protein>
<reference evidence="9" key="1">
    <citation type="submission" date="2022-11" db="UniProtKB">
        <authorList>
            <consortium name="EnsemblMetazoa"/>
        </authorList>
    </citation>
    <scope>IDENTIFICATION</scope>
</reference>
<sequence>MHTSTQNHWSWLADKVSWWIPSVDATATDTTALFVGVAVFVTVSWFCIRRADLPPGPRSWPLVGCLPSLLFYSGAIHEIFHKLSQRYGPVVSVDLIFGRRVVVLHGFDVIRDAFHQYPELNGRPSLSVFEKVLKGGVGVVGATGDLWKTQRRITLNFMRDFGLNKPVFEDRITTETQHMLEEMRKHGGQPFNPSHLLSSAIANVICSVVYGSRYEYSDPRFVELLRAVYRNLELMGGATGAILFMPYSHLLASLVPMVRECLDNMQYVCDFSQDVLEHHRKDFDRNNLRDFMDVIIKETTSSKTNVTINDLHGTTADLFAAGTETSSTTLQWALLAMIVHPEVQGQVQEELDRVVGRDRLPKLSDRHRLPYTEATLQEIQRIGNIIPLGVPHEASSDVTFRQYHIAKGTLVLPNLWALGMDPELWPEPQSFKPERFLDETGQNVLKPDELIPFCTGRRACVGEQLAKMELFLFFTHLLHQFILQKPEGSPPLSFRGVGGISLAPQPFEICAVPRR</sequence>
<dbReference type="GO" id="GO:0005506">
    <property type="term" value="F:iron ion binding"/>
    <property type="evidence" value="ECO:0007669"/>
    <property type="project" value="InterPro"/>
</dbReference>
<evidence type="ECO:0000256" key="2">
    <source>
        <dbReference type="ARBA" id="ARBA00010617"/>
    </source>
</evidence>
<keyword evidence="5 7" id="KW-0408">Iron</keyword>
<evidence type="ECO:0000256" key="3">
    <source>
        <dbReference type="ARBA" id="ARBA00022723"/>
    </source>
</evidence>
<dbReference type="OMA" id="QPFEICA"/>
<feature type="binding site" description="axial binding residue" evidence="7">
    <location>
        <position position="460"/>
    </location>
    <ligand>
        <name>heme</name>
        <dbReference type="ChEBI" id="CHEBI:30413"/>
    </ligand>
    <ligandPart>
        <name>Fe</name>
        <dbReference type="ChEBI" id="CHEBI:18248"/>
    </ligandPart>
</feature>
<comment type="cofactor">
    <cofactor evidence="7">
        <name>heme</name>
        <dbReference type="ChEBI" id="CHEBI:30413"/>
    </cofactor>
</comment>
<dbReference type="GO" id="GO:0008395">
    <property type="term" value="F:steroid hydroxylase activity"/>
    <property type="evidence" value="ECO:0007669"/>
    <property type="project" value="TreeGrafter"/>
</dbReference>
<dbReference type="PRINTS" id="PR00463">
    <property type="entry name" value="EP450I"/>
</dbReference>
<dbReference type="GO" id="GO:0020037">
    <property type="term" value="F:heme binding"/>
    <property type="evidence" value="ECO:0007669"/>
    <property type="project" value="InterPro"/>
</dbReference>
<dbReference type="AlphaFoldDB" id="A0A914A0K4"/>
<dbReference type="PANTHER" id="PTHR24300:SF403">
    <property type="entry name" value="CYTOCHROME P450 306A1"/>
    <property type="match status" value="1"/>
</dbReference>
<dbReference type="PRINTS" id="PR00385">
    <property type="entry name" value="P450"/>
</dbReference>
<dbReference type="PANTHER" id="PTHR24300">
    <property type="entry name" value="CYTOCHROME P450 508A4-RELATED"/>
    <property type="match status" value="1"/>
</dbReference>
<dbReference type="GO" id="GO:0006805">
    <property type="term" value="P:xenobiotic metabolic process"/>
    <property type="evidence" value="ECO:0007669"/>
    <property type="project" value="TreeGrafter"/>
</dbReference>
<evidence type="ECO:0000256" key="7">
    <source>
        <dbReference type="PIRSR" id="PIRSR602401-1"/>
    </source>
</evidence>
<keyword evidence="7" id="KW-0349">Heme</keyword>
<dbReference type="FunFam" id="1.10.630.10:FF:000004">
    <property type="entry name" value="cytochrome P450 2D15 isoform X1"/>
    <property type="match status" value="1"/>
</dbReference>
<dbReference type="GO" id="GO:0005737">
    <property type="term" value="C:cytoplasm"/>
    <property type="evidence" value="ECO:0007669"/>
    <property type="project" value="TreeGrafter"/>
</dbReference>
<organism evidence="9 10">
    <name type="scientific">Patiria miniata</name>
    <name type="common">Bat star</name>
    <name type="synonym">Asterina miniata</name>
    <dbReference type="NCBI Taxonomy" id="46514"/>
    <lineage>
        <taxon>Eukaryota</taxon>
        <taxon>Metazoa</taxon>
        <taxon>Echinodermata</taxon>
        <taxon>Eleutherozoa</taxon>
        <taxon>Asterozoa</taxon>
        <taxon>Asteroidea</taxon>
        <taxon>Valvatacea</taxon>
        <taxon>Valvatida</taxon>
        <taxon>Asterinidae</taxon>
        <taxon>Patiria</taxon>
    </lineage>
</organism>
<evidence type="ECO:0000313" key="10">
    <source>
        <dbReference type="Proteomes" id="UP000887568"/>
    </source>
</evidence>
<dbReference type="InterPro" id="IPR036396">
    <property type="entry name" value="Cyt_P450_sf"/>
</dbReference>
<evidence type="ECO:0008006" key="11">
    <source>
        <dbReference type="Google" id="ProtNLM"/>
    </source>
</evidence>
<dbReference type="InterPro" id="IPR050182">
    <property type="entry name" value="Cytochrome_P450_fam2"/>
</dbReference>
<dbReference type="InterPro" id="IPR002401">
    <property type="entry name" value="Cyt_P450_E_grp-I"/>
</dbReference>
<keyword evidence="8" id="KW-1133">Transmembrane helix</keyword>
<name>A0A914A0K4_PATMI</name>
<dbReference type="OrthoDB" id="2789670at2759"/>
<comment type="similarity">
    <text evidence="2">Belongs to the cytochrome P450 family.</text>
</comment>
<dbReference type="Gene3D" id="1.10.630.10">
    <property type="entry name" value="Cytochrome P450"/>
    <property type="match status" value="1"/>
</dbReference>
<dbReference type="RefSeq" id="XP_038057362.1">
    <property type="nucleotide sequence ID" value="XM_038201434.1"/>
</dbReference>
<keyword evidence="3 7" id="KW-0479">Metal-binding</keyword>
<proteinExistence type="inferred from homology"/>
<keyword evidence="4" id="KW-0560">Oxidoreductase</keyword>
<dbReference type="GO" id="GO:0006082">
    <property type="term" value="P:organic acid metabolic process"/>
    <property type="evidence" value="ECO:0007669"/>
    <property type="project" value="TreeGrafter"/>
</dbReference>
<feature type="transmembrane region" description="Helical" evidence="8">
    <location>
        <begin position="31"/>
        <end position="48"/>
    </location>
</feature>
<keyword evidence="10" id="KW-1185">Reference proteome</keyword>
<keyword evidence="8" id="KW-0812">Transmembrane</keyword>
<dbReference type="InterPro" id="IPR001128">
    <property type="entry name" value="Cyt_P450"/>
</dbReference>
<keyword evidence="6 8" id="KW-0472">Membrane</keyword>
<evidence type="ECO:0000256" key="1">
    <source>
        <dbReference type="ARBA" id="ARBA00004370"/>
    </source>
</evidence>
<dbReference type="EnsemblMetazoa" id="XM_038201434.1">
    <property type="protein sequence ID" value="XP_038057362.1"/>
    <property type="gene ID" value="LOC119728970"/>
</dbReference>
<accession>A0A914A0K4</accession>
<feature type="transmembrane region" description="Helical" evidence="8">
    <location>
        <begin position="60"/>
        <end position="80"/>
    </location>
</feature>
<comment type="subcellular location">
    <subcellularLocation>
        <location evidence="1">Membrane</location>
    </subcellularLocation>
</comment>
<dbReference type="Pfam" id="PF00067">
    <property type="entry name" value="p450"/>
    <property type="match status" value="1"/>
</dbReference>
<dbReference type="GO" id="GO:0016712">
    <property type="term" value="F:oxidoreductase activity, acting on paired donors, with incorporation or reduction of molecular oxygen, reduced flavin or flavoprotein as one donor, and incorporation of one atom of oxygen"/>
    <property type="evidence" value="ECO:0007669"/>
    <property type="project" value="TreeGrafter"/>
</dbReference>
<evidence type="ECO:0000256" key="4">
    <source>
        <dbReference type="ARBA" id="ARBA00023002"/>
    </source>
</evidence>